<evidence type="ECO:0000313" key="7">
    <source>
        <dbReference type="EMBL" id="GAD64933.1"/>
    </source>
</evidence>
<dbReference type="RefSeq" id="WP_021702996.1">
    <property type="nucleotide sequence ID" value="NZ_BATI01000054.1"/>
</dbReference>
<dbReference type="PANTHER" id="PTHR42921:SF1">
    <property type="entry name" value="ACETOACETYL-COA SYNTHETASE"/>
    <property type="match status" value="1"/>
</dbReference>
<feature type="domain" description="Acetyl-coenzyme A synthetase N-terminal" evidence="6">
    <location>
        <begin position="36"/>
        <end position="91"/>
    </location>
</feature>
<proteinExistence type="inferred from homology"/>
<evidence type="ECO:0000256" key="2">
    <source>
        <dbReference type="ARBA" id="ARBA00022598"/>
    </source>
</evidence>
<evidence type="ECO:0000313" key="8">
    <source>
        <dbReference type="Proteomes" id="UP000016560"/>
    </source>
</evidence>
<evidence type="ECO:0000256" key="4">
    <source>
        <dbReference type="ARBA" id="ARBA00022840"/>
    </source>
</evidence>
<protein>
    <submittedName>
        <fullName evidence="7">Acetoacetyl-CoA synthetase</fullName>
    </submittedName>
</protein>
<dbReference type="PROSITE" id="PS00455">
    <property type="entry name" value="AMP_BINDING"/>
    <property type="match status" value="1"/>
</dbReference>
<feature type="domain" description="AMP-dependent synthetase/ligase" evidence="5">
    <location>
        <begin position="95"/>
        <end position="470"/>
    </location>
</feature>
<keyword evidence="4" id="KW-0067">ATP-binding</keyword>
<dbReference type="Gene3D" id="3.30.300.30">
    <property type="match status" value="1"/>
</dbReference>
<evidence type="ECO:0000259" key="6">
    <source>
        <dbReference type="Pfam" id="PF16177"/>
    </source>
</evidence>
<accession>U3BDT4</accession>
<dbReference type="SUPFAM" id="SSF56801">
    <property type="entry name" value="Acetyl-CoA synthetase-like"/>
    <property type="match status" value="1"/>
</dbReference>
<comment type="caution">
    <text evidence="7">The sequence shown here is derived from an EMBL/GenBank/DDBJ whole genome shotgun (WGS) entry which is preliminary data.</text>
</comment>
<comment type="similarity">
    <text evidence="1">Belongs to the ATP-dependent AMP-binding enzyme family.</text>
</comment>
<dbReference type="Pfam" id="PF16177">
    <property type="entry name" value="ACAS_N"/>
    <property type="match status" value="1"/>
</dbReference>
<dbReference type="PANTHER" id="PTHR42921">
    <property type="entry name" value="ACETOACETYL-COA SYNTHETASE"/>
    <property type="match status" value="1"/>
</dbReference>
<dbReference type="InterPro" id="IPR020845">
    <property type="entry name" value="AMP-binding_CS"/>
</dbReference>
<sequence>MQQPLWAPSAERIAATRMDAFRRFVNQRHALQLADYPALHAWSVAQREAFWQAIVDFFEVRFTQQPDAVLREGPAMPSAHWFPGATLNFAEHLLRRRDEHPALVAIGEDGSREQLSYAELAAHVAGLQQSLKAAGVGIGDRVAAFMPNTWQTVVGMLATASLGATWSSCSPDFGTQGVIDRFGQIEPKVLIAAAGYRYAGKNLDLTAKLNEILERLPSLQQLVVMPYSNPTAGAGDFRSAARVSLWQDFYQAGGEPQFTPVSFEQPLYILYSSGTTGVPKCIVHGVGGTLLQHVKELGLHTDLTADDTLFYYTTCGWMMWNWLVSGLALGASLVLFDGSPFHPGAERLIDLIDAENISIFGTSAKFIAALEKAGAKPRETHKLSRLKAILSTGSPLAHESFEYVYRDINADLCLSSISGGTDIVSCFALGNPTLPVWRGELQCKGLGMDVQVWNEAGQPVIAEKGELVCAHHFPSMPVGFWKDADGEKFRSAYFDTFPGIWAHGDYAEITEHDGLVIHGRSDAVLNPGGVRIGTAEIYRQVEKVEQVLESIAIGQEWDGDVRVVLFVRLRDGVALSDELQAQIRQVIRANTTPRHVPARIIAVADIPRTISGKIVELAVRNVVHGKPVKNTDALANPQALELYRDLPQLQS</sequence>
<evidence type="ECO:0000256" key="3">
    <source>
        <dbReference type="ARBA" id="ARBA00022741"/>
    </source>
</evidence>
<dbReference type="AlphaFoldDB" id="U3BDT4"/>
<dbReference type="InterPro" id="IPR000873">
    <property type="entry name" value="AMP-dep_synth/lig_dom"/>
</dbReference>
<organism evidence="7 8">
    <name type="scientific">Aquipseudomonas alcaligenes (strain ATCC 14909 / DSM 50342 / CCUG 1425 / JCM 20561 / NBRC 14159 / NCIMB 9945 / NCTC 10367 / 1577)</name>
    <name type="common">Pseudomonas alcaligenes</name>
    <dbReference type="NCBI Taxonomy" id="1215092"/>
    <lineage>
        <taxon>Bacteria</taxon>
        <taxon>Pseudomonadati</taxon>
        <taxon>Pseudomonadota</taxon>
        <taxon>Gammaproteobacteria</taxon>
        <taxon>Pseudomonadales</taxon>
        <taxon>Pseudomonadaceae</taxon>
        <taxon>Aquipseudomonas</taxon>
    </lineage>
</organism>
<evidence type="ECO:0000259" key="5">
    <source>
        <dbReference type="Pfam" id="PF00501"/>
    </source>
</evidence>
<dbReference type="STRING" id="43263.A0T30_12665"/>
<keyword evidence="8" id="KW-1185">Reference proteome</keyword>
<keyword evidence="3" id="KW-0547">Nucleotide-binding</keyword>
<dbReference type="NCBIfam" id="TIGR01217">
    <property type="entry name" value="ac_ac_CoA_syn"/>
    <property type="match status" value="1"/>
</dbReference>
<dbReference type="InterPro" id="IPR042099">
    <property type="entry name" value="ANL_N_sf"/>
</dbReference>
<dbReference type="GO" id="GO:0005524">
    <property type="term" value="F:ATP binding"/>
    <property type="evidence" value="ECO:0007669"/>
    <property type="project" value="UniProtKB-KW"/>
</dbReference>
<dbReference type="InterPro" id="IPR045851">
    <property type="entry name" value="AMP-bd_C_sf"/>
</dbReference>
<name>U3BDT4_AQUA1</name>
<dbReference type="CDD" id="cd05943">
    <property type="entry name" value="AACS"/>
    <property type="match status" value="1"/>
</dbReference>
<dbReference type="Pfam" id="PF00501">
    <property type="entry name" value="AMP-binding"/>
    <property type="match status" value="1"/>
</dbReference>
<dbReference type="InterPro" id="IPR032387">
    <property type="entry name" value="ACAS_N"/>
</dbReference>
<dbReference type="NCBIfam" id="NF002937">
    <property type="entry name" value="PRK03584.1"/>
    <property type="match status" value="1"/>
</dbReference>
<dbReference type="Proteomes" id="UP000016560">
    <property type="component" value="Unassembled WGS sequence"/>
</dbReference>
<dbReference type="GO" id="GO:0030729">
    <property type="term" value="F:acetoacetate-CoA ligase activity"/>
    <property type="evidence" value="ECO:0007669"/>
    <property type="project" value="InterPro"/>
</dbReference>
<evidence type="ECO:0000256" key="1">
    <source>
        <dbReference type="ARBA" id="ARBA00006432"/>
    </source>
</evidence>
<dbReference type="OrthoDB" id="9803968at2"/>
<dbReference type="eggNOG" id="COG0365">
    <property type="taxonomic scope" value="Bacteria"/>
</dbReference>
<dbReference type="GO" id="GO:0006629">
    <property type="term" value="P:lipid metabolic process"/>
    <property type="evidence" value="ECO:0007669"/>
    <property type="project" value="InterPro"/>
</dbReference>
<keyword evidence="2" id="KW-0436">Ligase</keyword>
<dbReference type="EMBL" id="BATI01000054">
    <property type="protein sequence ID" value="GAD64933.1"/>
    <property type="molecule type" value="Genomic_DNA"/>
</dbReference>
<dbReference type="InterPro" id="IPR005914">
    <property type="entry name" value="Acac_CoA_synth"/>
</dbReference>
<dbReference type="Gene3D" id="3.40.50.12780">
    <property type="entry name" value="N-terminal domain of ligase-like"/>
    <property type="match status" value="1"/>
</dbReference>
<reference evidence="7" key="1">
    <citation type="submission" date="2024-09" db="EMBL/GenBank/DDBJ databases">
        <title>Whole genome shotgun sequence of Pseudomonas alcaligenes NBRC 14159.</title>
        <authorList>
            <person name="Yoshida I."/>
            <person name="Hosoyama A."/>
            <person name="Tsuchikane K."/>
            <person name="Noguchi M."/>
            <person name="Hirakata S."/>
            <person name="Ando Y."/>
            <person name="Ohji S."/>
            <person name="Yamazoe A."/>
            <person name="Yamazaki S."/>
            <person name="Fujita N."/>
        </authorList>
    </citation>
    <scope>NUCLEOTIDE SEQUENCE</scope>
    <source>
        <strain evidence="7">NBRC 14159</strain>
    </source>
</reference>
<gene>
    <name evidence="7" type="ORF">PA6_054_00170</name>
</gene>